<accession>A0A1R3IUV8</accession>
<dbReference type="OrthoDB" id="3990054at2759"/>
<sequence>MESHNTDEDGQFLDALDDFPFYDCLTSDQSEPSTSDSPSTLRRRTFSRREPPSKEPGDSVLEASTLESHTITSSREPRYKLYRDLKANDTTFEIAESTRDGLNPTRVPEEKSDVESTVTTAKIDESVDRVRDSADSGTGTELSESLSPSLRLLLFIADLVIKAVGFQLNLVTVSLTLPESDYNRNLGMFQVRVDFLSFNGITLASSSHPSMLKFKSEPIRLLLTFFKAAPLIAGYASEAQTLNLKIRGLHEGTVPTACLRVVLEQRAEFRPGAGIPELYDASVILESELPFLKRIIWSWRRTIFIWISMATFMMESLFTLVCCRPIIIPRTRTRDGSFSSRSAHNS</sequence>
<dbReference type="Gramene" id="OMO86362">
    <property type="protein sequence ID" value="OMO86362"/>
    <property type="gene ID" value="CCACVL1_09618"/>
</dbReference>
<gene>
    <name evidence="9" type="ORF">CCACVL1_09618</name>
</gene>
<feature type="compositionally biased region" description="Basic and acidic residues" evidence="7">
    <location>
        <begin position="124"/>
        <end position="134"/>
    </location>
</feature>
<comment type="caution">
    <text evidence="9">The sequence shown here is derived from an EMBL/GenBank/DDBJ whole genome shotgun (WGS) entry which is preliminary data.</text>
</comment>
<dbReference type="GO" id="GO:0006629">
    <property type="term" value="P:lipid metabolic process"/>
    <property type="evidence" value="ECO:0007669"/>
    <property type="project" value="UniProtKB-KW"/>
</dbReference>
<protein>
    <submittedName>
        <fullName evidence="9">Adipose-regulatory protein, Seipin</fullName>
    </submittedName>
</protein>
<dbReference type="InterPro" id="IPR009617">
    <property type="entry name" value="Seipin"/>
</dbReference>
<keyword evidence="4 8" id="KW-1133">Transmembrane helix</keyword>
<feature type="region of interest" description="Disordered" evidence="7">
    <location>
        <begin position="23"/>
        <end position="60"/>
    </location>
</feature>
<dbReference type="PANTHER" id="PTHR21212:SF0">
    <property type="entry name" value="SEIPIN"/>
    <property type="match status" value="1"/>
</dbReference>
<evidence type="ECO:0000313" key="9">
    <source>
        <dbReference type="EMBL" id="OMO86362.1"/>
    </source>
</evidence>
<dbReference type="EMBL" id="AWWV01009477">
    <property type="protein sequence ID" value="OMO86362.1"/>
    <property type="molecule type" value="Genomic_DNA"/>
</dbReference>
<evidence type="ECO:0000313" key="10">
    <source>
        <dbReference type="Proteomes" id="UP000188268"/>
    </source>
</evidence>
<dbReference type="GO" id="GO:0005789">
    <property type="term" value="C:endoplasmic reticulum membrane"/>
    <property type="evidence" value="ECO:0007669"/>
    <property type="project" value="UniProtKB-SubCell"/>
</dbReference>
<feature type="region of interest" description="Disordered" evidence="7">
    <location>
        <begin position="95"/>
        <end position="119"/>
    </location>
</feature>
<evidence type="ECO:0000256" key="1">
    <source>
        <dbReference type="ARBA" id="ARBA00004477"/>
    </source>
</evidence>
<evidence type="ECO:0000256" key="3">
    <source>
        <dbReference type="ARBA" id="ARBA00022824"/>
    </source>
</evidence>
<evidence type="ECO:0000256" key="7">
    <source>
        <dbReference type="SAM" id="MobiDB-lite"/>
    </source>
</evidence>
<organism evidence="9 10">
    <name type="scientific">Corchorus capsularis</name>
    <name type="common">Jute</name>
    <dbReference type="NCBI Taxonomy" id="210143"/>
    <lineage>
        <taxon>Eukaryota</taxon>
        <taxon>Viridiplantae</taxon>
        <taxon>Streptophyta</taxon>
        <taxon>Embryophyta</taxon>
        <taxon>Tracheophyta</taxon>
        <taxon>Spermatophyta</taxon>
        <taxon>Magnoliopsida</taxon>
        <taxon>eudicotyledons</taxon>
        <taxon>Gunneridae</taxon>
        <taxon>Pentapetalae</taxon>
        <taxon>rosids</taxon>
        <taxon>malvids</taxon>
        <taxon>Malvales</taxon>
        <taxon>Malvaceae</taxon>
        <taxon>Grewioideae</taxon>
        <taxon>Apeibeae</taxon>
        <taxon>Corchorus</taxon>
    </lineage>
</organism>
<dbReference type="Proteomes" id="UP000188268">
    <property type="component" value="Unassembled WGS sequence"/>
</dbReference>
<evidence type="ECO:0000256" key="2">
    <source>
        <dbReference type="ARBA" id="ARBA00022692"/>
    </source>
</evidence>
<feature type="compositionally biased region" description="Basic and acidic residues" evidence="7">
    <location>
        <begin position="47"/>
        <end position="57"/>
    </location>
</feature>
<feature type="region of interest" description="Disordered" evidence="7">
    <location>
        <begin position="124"/>
        <end position="143"/>
    </location>
</feature>
<dbReference type="AlphaFoldDB" id="A0A1R3IUV8"/>
<keyword evidence="3" id="KW-0256">Endoplasmic reticulum</keyword>
<dbReference type="PANTHER" id="PTHR21212">
    <property type="entry name" value="BERNARDINELLI-SEIP CONGENITAL LIPODYSTROPHY 2 HOMOLOG BSCL2 PROTEIN"/>
    <property type="match status" value="1"/>
</dbReference>
<proteinExistence type="predicted"/>
<evidence type="ECO:0000256" key="4">
    <source>
        <dbReference type="ARBA" id="ARBA00022989"/>
    </source>
</evidence>
<comment type="subcellular location">
    <subcellularLocation>
        <location evidence="1">Endoplasmic reticulum membrane</location>
        <topology evidence="1">Multi-pass membrane protein</topology>
    </subcellularLocation>
</comment>
<keyword evidence="6 8" id="KW-0472">Membrane</keyword>
<evidence type="ECO:0000256" key="6">
    <source>
        <dbReference type="ARBA" id="ARBA00023136"/>
    </source>
</evidence>
<feature type="transmembrane region" description="Helical" evidence="8">
    <location>
        <begin position="303"/>
        <end position="327"/>
    </location>
</feature>
<keyword evidence="5" id="KW-0443">Lipid metabolism</keyword>
<keyword evidence="2 8" id="KW-0812">Transmembrane</keyword>
<name>A0A1R3IUV8_COCAP</name>
<dbReference type="STRING" id="210143.A0A1R3IUV8"/>
<evidence type="ECO:0000256" key="8">
    <source>
        <dbReference type="SAM" id="Phobius"/>
    </source>
</evidence>
<feature type="compositionally biased region" description="Polar residues" evidence="7">
    <location>
        <begin position="26"/>
        <end position="40"/>
    </location>
</feature>
<keyword evidence="10" id="KW-1185">Reference proteome</keyword>
<evidence type="ECO:0000256" key="5">
    <source>
        <dbReference type="ARBA" id="ARBA00023098"/>
    </source>
</evidence>
<dbReference type="GO" id="GO:0140042">
    <property type="term" value="P:lipid droplet formation"/>
    <property type="evidence" value="ECO:0007669"/>
    <property type="project" value="UniProtKB-ARBA"/>
</dbReference>
<reference evidence="9 10" key="1">
    <citation type="submission" date="2013-09" db="EMBL/GenBank/DDBJ databases">
        <title>Corchorus capsularis genome sequencing.</title>
        <authorList>
            <person name="Alam M."/>
            <person name="Haque M.S."/>
            <person name="Islam M.S."/>
            <person name="Emdad E.M."/>
            <person name="Islam M.M."/>
            <person name="Ahmed B."/>
            <person name="Halim A."/>
            <person name="Hossen Q.M.M."/>
            <person name="Hossain M.Z."/>
            <person name="Ahmed R."/>
            <person name="Khan M.M."/>
            <person name="Islam R."/>
            <person name="Rashid M.M."/>
            <person name="Khan S.A."/>
            <person name="Rahman M.S."/>
            <person name="Alam M."/>
        </authorList>
    </citation>
    <scope>NUCLEOTIDE SEQUENCE [LARGE SCALE GENOMIC DNA]</scope>
    <source>
        <strain evidence="10">cv. CVL-1</strain>
        <tissue evidence="9">Whole seedling</tissue>
    </source>
</reference>
<dbReference type="Pfam" id="PF06775">
    <property type="entry name" value="Seipin"/>
    <property type="match status" value="1"/>
</dbReference>
<dbReference type="CDD" id="cd23995">
    <property type="entry name" value="Seipin_BSCL2_like"/>
    <property type="match status" value="1"/>
</dbReference>